<sequence>METASVRRQGDTVPASSYTERLYAPWSYWVIAFGVGLSFVTAIGWYLGPWYAVGSAILTACGIATVLLWVGSVRIRVDSRGLWVGRSLLEWEYLGPVTALDAESSRLRLGRDADLRAFVVTRPFLLKAVEVGVRDAADPHPYWLVGTRSPAGLARALTSPNRPGPAS</sequence>
<keyword evidence="1" id="KW-1133">Transmembrane helix</keyword>
<keyword evidence="1" id="KW-0472">Membrane</keyword>
<reference evidence="2 3" key="1">
    <citation type="submission" date="2019-01" db="EMBL/GenBank/DDBJ databases">
        <title>Lactibacter flavus gen. nov., sp. nov., a novel bacterium of the family Propionibacteriaceae isolated from raw milk and dairy products.</title>
        <authorList>
            <person name="Huptas C."/>
            <person name="Wenning M."/>
            <person name="Breitenwieser F."/>
            <person name="Doll E."/>
            <person name="Von Neubeck M."/>
            <person name="Busse H.-J."/>
            <person name="Scherer S."/>
        </authorList>
    </citation>
    <scope>NUCLEOTIDE SEQUENCE [LARGE SCALE GENOMIC DNA]</scope>
    <source>
        <strain evidence="2 3">DSM 22130</strain>
    </source>
</reference>
<evidence type="ECO:0000313" key="2">
    <source>
        <dbReference type="EMBL" id="TBT96006.1"/>
    </source>
</evidence>
<protein>
    <submittedName>
        <fullName evidence="2">DUF3093 domain-containing protein</fullName>
    </submittedName>
</protein>
<keyword evidence="3" id="KW-1185">Reference proteome</keyword>
<dbReference type="Pfam" id="PF11292">
    <property type="entry name" value="DUF3093"/>
    <property type="match status" value="1"/>
</dbReference>
<feature type="transmembrane region" description="Helical" evidence="1">
    <location>
        <begin position="26"/>
        <end position="45"/>
    </location>
</feature>
<evidence type="ECO:0000256" key="1">
    <source>
        <dbReference type="SAM" id="Phobius"/>
    </source>
</evidence>
<dbReference type="EMBL" id="SDMR01000002">
    <property type="protein sequence ID" value="TBT96006.1"/>
    <property type="molecule type" value="Genomic_DNA"/>
</dbReference>
<dbReference type="InterPro" id="IPR021443">
    <property type="entry name" value="DUF3093"/>
</dbReference>
<name>A0A4Q9KN43_PROTD</name>
<comment type="caution">
    <text evidence="2">The sequence shown here is derived from an EMBL/GenBank/DDBJ whole genome shotgun (WGS) entry which is preliminary data.</text>
</comment>
<evidence type="ECO:0000313" key="3">
    <source>
        <dbReference type="Proteomes" id="UP000291933"/>
    </source>
</evidence>
<organism evidence="2 3">
    <name type="scientific">Propioniciclava tarda</name>
    <dbReference type="NCBI Taxonomy" id="433330"/>
    <lineage>
        <taxon>Bacteria</taxon>
        <taxon>Bacillati</taxon>
        <taxon>Actinomycetota</taxon>
        <taxon>Actinomycetes</taxon>
        <taxon>Propionibacteriales</taxon>
        <taxon>Propionibacteriaceae</taxon>
        <taxon>Propioniciclava</taxon>
    </lineage>
</organism>
<feature type="transmembrane region" description="Helical" evidence="1">
    <location>
        <begin position="51"/>
        <end position="70"/>
    </location>
</feature>
<dbReference type="Proteomes" id="UP000291933">
    <property type="component" value="Unassembled WGS sequence"/>
</dbReference>
<dbReference type="OrthoDB" id="3217020at2"/>
<keyword evidence="1" id="KW-0812">Transmembrane</keyword>
<proteinExistence type="predicted"/>
<dbReference type="AlphaFoldDB" id="A0A4Q9KN43"/>
<accession>A0A4Q9KN43</accession>
<gene>
    <name evidence="2" type="ORF">ET996_03315</name>
</gene>